<dbReference type="Pfam" id="PF00153">
    <property type="entry name" value="Mito_carr"/>
    <property type="match status" value="3"/>
</dbReference>
<dbReference type="GO" id="GO:0005469">
    <property type="term" value="F:succinate:fumarate antiporter activity"/>
    <property type="evidence" value="ECO:0007669"/>
    <property type="project" value="TreeGrafter"/>
</dbReference>
<dbReference type="InterPro" id="IPR018108">
    <property type="entry name" value="MCP_transmembrane"/>
</dbReference>
<evidence type="ECO:0000256" key="9">
    <source>
        <dbReference type="ARBA" id="ARBA00023136"/>
    </source>
</evidence>
<keyword evidence="3 11" id="KW-0813">Transport</keyword>
<evidence type="ECO:0000256" key="3">
    <source>
        <dbReference type="ARBA" id="ARBA00022448"/>
    </source>
</evidence>
<keyword evidence="9 10" id="KW-0472">Membrane</keyword>
<dbReference type="EMBL" id="JAEPQZ010000005">
    <property type="protein sequence ID" value="KAG2181245.1"/>
    <property type="molecule type" value="Genomic_DNA"/>
</dbReference>
<keyword evidence="5" id="KW-0677">Repeat</keyword>
<evidence type="ECO:0000256" key="7">
    <source>
        <dbReference type="ARBA" id="ARBA00022989"/>
    </source>
</evidence>
<dbReference type="SUPFAM" id="SSF103506">
    <property type="entry name" value="Mitochondrial carrier"/>
    <property type="match status" value="1"/>
</dbReference>
<dbReference type="AlphaFoldDB" id="A0A8H7PWX4"/>
<accession>A0A8H7PWX4</accession>
<evidence type="ECO:0000256" key="2">
    <source>
        <dbReference type="ARBA" id="ARBA00006375"/>
    </source>
</evidence>
<keyword evidence="7" id="KW-1133">Transmembrane helix</keyword>
<evidence type="ECO:0008006" key="14">
    <source>
        <dbReference type="Google" id="ProtNLM"/>
    </source>
</evidence>
<evidence type="ECO:0000256" key="5">
    <source>
        <dbReference type="ARBA" id="ARBA00022737"/>
    </source>
</evidence>
<feature type="repeat" description="Solcar" evidence="10">
    <location>
        <begin position="17"/>
        <end position="108"/>
    </location>
</feature>
<dbReference type="FunFam" id="1.50.40.10:FF:000021">
    <property type="entry name" value="SFC1p Mitochondrial succinate-fumarate transporter"/>
    <property type="match status" value="1"/>
</dbReference>
<dbReference type="Gene3D" id="1.50.40.10">
    <property type="entry name" value="Mitochondrial carrier domain"/>
    <property type="match status" value="1"/>
</dbReference>
<dbReference type="GO" id="GO:0005743">
    <property type="term" value="C:mitochondrial inner membrane"/>
    <property type="evidence" value="ECO:0007669"/>
    <property type="project" value="UniProtKB-SubCell"/>
</dbReference>
<dbReference type="InterPro" id="IPR049563">
    <property type="entry name" value="TXTP-like"/>
</dbReference>
<keyword evidence="8" id="KW-0496">Mitochondrion</keyword>
<name>A0A8H7PWX4_MORIS</name>
<keyword evidence="4 10" id="KW-0812">Transmembrane</keyword>
<comment type="subcellular location">
    <subcellularLocation>
        <location evidence="1">Mitochondrion inner membrane</location>
        <topology evidence="1">Multi-pass membrane protein</topology>
    </subcellularLocation>
</comment>
<sequence>MSTVKSEQTPTKQPKPKTLVVHLLAGGTAGLIEACSCHPLDTIKVRMQLSKSGVRNATGKKLGFVGVGAKIVRNESFFALYKGLGAVVAGIVPKMAIRFSSFEYYKSLLADANGKVSTSSTFFAGLSAGVTEAVLVVTPMDVIKIRLQAQKHSMTDPMDVPKYRNAAHCAYEIVKAEGVGALYKGVALTALRQSTNQAVNFTVYQEMKKYATKVQQVDELPSYQHLILGGVSGAMGPMSNAPIDTIKTRIQKSNATGSGWQRFQVVTSEIIQKEGYTAFYKGLTPRLMRVAPGQAVTFMVYEKVRGWIDLFNDKWDEGEIVVAGVKLANK</sequence>
<proteinExistence type="inferred from homology"/>
<gene>
    <name evidence="12" type="ORF">INT43_008828</name>
</gene>
<reference evidence="12" key="1">
    <citation type="submission" date="2020-12" db="EMBL/GenBank/DDBJ databases">
        <title>Metabolic potential, ecology and presence of endohyphal bacteria is reflected in genomic diversity of Mucoromycotina.</title>
        <authorList>
            <person name="Muszewska A."/>
            <person name="Okrasinska A."/>
            <person name="Steczkiewicz K."/>
            <person name="Drgas O."/>
            <person name="Orlowska M."/>
            <person name="Perlinska-Lenart U."/>
            <person name="Aleksandrzak-Piekarczyk T."/>
            <person name="Szatraj K."/>
            <person name="Zielenkiewicz U."/>
            <person name="Pilsyk S."/>
            <person name="Malc E."/>
            <person name="Mieczkowski P."/>
            <person name="Kruszewska J.S."/>
            <person name="Biernat P."/>
            <person name="Pawlowska J."/>
        </authorList>
    </citation>
    <scope>NUCLEOTIDE SEQUENCE</scope>
    <source>
        <strain evidence="12">WA0000067209</strain>
    </source>
</reference>
<organism evidence="12 13">
    <name type="scientific">Mortierella isabellina</name>
    <name type="common">Filamentous fungus</name>
    <name type="synonym">Umbelopsis isabellina</name>
    <dbReference type="NCBI Taxonomy" id="91625"/>
    <lineage>
        <taxon>Eukaryota</taxon>
        <taxon>Fungi</taxon>
        <taxon>Fungi incertae sedis</taxon>
        <taxon>Mucoromycota</taxon>
        <taxon>Mucoromycotina</taxon>
        <taxon>Umbelopsidomycetes</taxon>
        <taxon>Umbelopsidales</taxon>
        <taxon>Umbelopsidaceae</taxon>
        <taxon>Umbelopsis</taxon>
    </lineage>
</organism>
<dbReference type="Proteomes" id="UP000654370">
    <property type="component" value="Unassembled WGS sequence"/>
</dbReference>
<evidence type="ECO:0000256" key="10">
    <source>
        <dbReference type="PROSITE-ProRule" id="PRU00282"/>
    </source>
</evidence>
<dbReference type="PANTHER" id="PTHR45788:SF2">
    <property type="entry name" value="SUCCINATE_FUMARATE MITOCHONDRIAL TRANSPORTER"/>
    <property type="match status" value="1"/>
</dbReference>
<comment type="caution">
    <text evidence="12">The sequence shown here is derived from an EMBL/GenBank/DDBJ whole genome shotgun (WGS) entry which is preliminary data.</text>
</comment>
<protein>
    <recommendedName>
        <fullName evidence="14">Succinate/fumarate mitochondrial transporter</fullName>
    </recommendedName>
</protein>
<dbReference type="PANTHER" id="PTHR45788">
    <property type="entry name" value="SUCCINATE/FUMARATE MITOCHONDRIAL TRANSPORTER-RELATED"/>
    <property type="match status" value="1"/>
</dbReference>
<evidence type="ECO:0000256" key="4">
    <source>
        <dbReference type="ARBA" id="ARBA00022692"/>
    </source>
</evidence>
<dbReference type="PROSITE" id="PS50920">
    <property type="entry name" value="SOLCAR"/>
    <property type="match status" value="3"/>
</dbReference>
<evidence type="ECO:0000313" key="13">
    <source>
        <dbReference type="Proteomes" id="UP000654370"/>
    </source>
</evidence>
<comment type="similarity">
    <text evidence="2 11">Belongs to the mitochondrial carrier (TC 2.A.29) family.</text>
</comment>
<feature type="repeat" description="Solcar" evidence="10">
    <location>
        <begin position="220"/>
        <end position="307"/>
    </location>
</feature>
<evidence type="ECO:0000256" key="6">
    <source>
        <dbReference type="ARBA" id="ARBA00022792"/>
    </source>
</evidence>
<feature type="repeat" description="Solcar" evidence="10">
    <location>
        <begin position="119"/>
        <end position="210"/>
    </location>
</feature>
<evidence type="ECO:0000256" key="11">
    <source>
        <dbReference type="RuleBase" id="RU000488"/>
    </source>
</evidence>
<evidence type="ECO:0000313" key="12">
    <source>
        <dbReference type="EMBL" id="KAG2181245.1"/>
    </source>
</evidence>
<dbReference type="PRINTS" id="PR00926">
    <property type="entry name" value="MITOCARRIER"/>
</dbReference>
<evidence type="ECO:0000256" key="1">
    <source>
        <dbReference type="ARBA" id="ARBA00004448"/>
    </source>
</evidence>
<keyword evidence="13" id="KW-1185">Reference proteome</keyword>
<dbReference type="InterPro" id="IPR002067">
    <property type="entry name" value="MCP"/>
</dbReference>
<keyword evidence="6" id="KW-0999">Mitochondrion inner membrane</keyword>
<evidence type="ECO:0000256" key="8">
    <source>
        <dbReference type="ARBA" id="ARBA00023128"/>
    </source>
</evidence>
<dbReference type="OrthoDB" id="204711at2759"/>
<dbReference type="InterPro" id="IPR023395">
    <property type="entry name" value="MCP_dom_sf"/>
</dbReference>